<dbReference type="InterPro" id="IPR026596">
    <property type="entry name" value="IspD/F"/>
</dbReference>
<organism evidence="16 17">
    <name type="scientific">Sphingosinicella rhizophila</name>
    <dbReference type="NCBI Taxonomy" id="3050082"/>
    <lineage>
        <taxon>Bacteria</taxon>
        <taxon>Pseudomonadati</taxon>
        <taxon>Pseudomonadota</taxon>
        <taxon>Alphaproteobacteria</taxon>
        <taxon>Sphingomonadales</taxon>
        <taxon>Sphingosinicellaceae</taxon>
        <taxon>Sphingosinicella</taxon>
    </lineage>
</organism>
<dbReference type="HAMAP" id="MF_00108">
    <property type="entry name" value="IspD"/>
    <property type="match status" value="1"/>
</dbReference>
<feature type="site" description="Transition state stabilizer" evidence="14">
    <location>
        <position position="19"/>
    </location>
</feature>
<evidence type="ECO:0000313" key="16">
    <source>
        <dbReference type="EMBL" id="MDT9597648.1"/>
    </source>
</evidence>
<dbReference type="InterPro" id="IPR029044">
    <property type="entry name" value="Nucleotide-diphossugar_trans"/>
</dbReference>
<feature type="site" description="Positions MEP for the nucleophilic attack" evidence="14">
    <location>
        <position position="208"/>
    </location>
</feature>
<dbReference type="InterPro" id="IPR018294">
    <property type="entry name" value="ISPD_synthase_CS"/>
</dbReference>
<evidence type="ECO:0000256" key="10">
    <source>
        <dbReference type="ARBA" id="ARBA00022723"/>
    </source>
</evidence>
<feature type="binding site" evidence="14">
    <location>
        <begin position="235"/>
        <end position="237"/>
    </location>
    <ligand>
        <name>4-CDP-2-C-methyl-D-erythritol 2-phosphate</name>
        <dbReference type="ChEBI" id="CHEBI:57919"/>
    </ligand>
</feature>
<dbReference type="RefSeq" id="WP_315723032.1">
    <property type="nucleotide sequence ID" value="NZ_JAVUPU010000001.1"/>
</dbReference>
<evidence type="ECO:0000259" key="15">
    <source>
        <dbReference type="Pfam" id="PF02542"/>
    </source>
</evidence>
<dbReference type="GO" id="GO:0050518">
    <property type="term" value="F:2-C-methyl-D-erythritol 4-phosphate cytidylyltransferase activity"/>
    <property type="evidence" value="ECO:0007669"/>
    <property type="project" value="UniProtKB-EC"/>
</dbReference>
<keyword evidence="11 14" id="KW-0414">Isoprene biosynthesis</keyword>
<feature type="binding site" evidence="14">
    <location>
        <position position="369"/>
    </location>
    <ligand>
        <name>4-CDP-2-C-methyl-D-erythritol 2-phosphate</name>
        <dbReference type="ChEBI" id="CHEBI:57919"/>
    </ligand>
</feature>
<dbReference type="SUPFAM" id="SSF69765">
    <property type="entry name" value="IpsF-like"/>
    <property type="match status" value="1"/>
</dbReference>
<feature type="region of interest" description="2-C-methyl-D-erythritol 4-phosphate cytidylyltransferase" evidence="14">
    <location>
        <begin position="1"/>
        <end position="228"/>
    </location>
</feature>
<dbReference type="PROSITE" id="PS01350">
    <property type="entry name" value="ISPF"/>
    <property type="match status" value="1"/>
</dbReference>
<feature type="binding site" evidence="14">
    <location>
        <position position="366"/>
    </location>
    <ligand>
        <name>4-CDP-2-C-methyl-D-erythritol 2-phosphate</name>
        <dbReference type="ChEBI" id="CHEBI:57919"/>
    </ligand>
</feature>
<comment type="catalytic activity">
    <reaction evidence="1 14">
        <text>4-CDP-2-C-methyl-D-erythritol 2-phosphate = 2-C-methyl-D-erythritol 2,4-cyclic diphosphate + CMP</text>
        <dbReference type="Rhea" id="RHEA:23864"/>
        <dbReference type="ChEBI" id="CHEBI:57919"/>
        <dbReference type="ChEBI" id="CHEBI:58483"/>
        <dbReference type="ChEBI" id="CHEBI:60377"/>
        <dbReference type="EC" id="4.6.1.12"/>
    </reaction>
</comment>
<comment type="pathway">
    <text evidence="5 14">Isoprenoid biosynthesis; isopentenyl diphosphate biosynthesis via DXP pathway; isopentenyl diphosphate from 1-deoxy-D-xylulose 5-phosphate: step 2/6.</text>
</comment>
<evidence type="ECO:0000256" key="9">
    <source>
        <dbReference type="ARBA" id="ARBA00022695"/>
    </source>
</evidence>
<feature type="binding site" evidence="14">
    <location>
        <position position="235"/>
    </location>
    <ligand>
        <name>a divalent metal cation</name>
        <dbReference type="ChEBI" id="CHEBI:60240"/>
    </ligand>
</feature>
<dbReference type="EMBL" id="JAVUPU010000001">
    <property type="protein sequence ID" value="MDT9597648.1"/>
    <property type="molecule type" value="Genomic_DNA"/>
</dbReference>
<dbReference type="Gene3D" id="3.90.550.10">
    <property type="entry name" value="Spore Coat Polysaccharide Biosynthesis Protein SpsA, Chain A"/>
    <property type="match status" value="1"/>
</dbReference>
<comment type="caution">
    <text evidence="16">The sequence shown here is derived from an EMBL/GenBank/DDBJ whole genome shotgun (WGS) entry which is preliminary data.</text>
</comment>
<dbReference type="CDD" id="cd02516">
    <property type="entry name" value="CDP-ME_synthetase"/>
    <property type="match status" value="1"/>
</dbReference>
<dbReference type="CDD" id="cd00554">
    <property type="entry name" value="MECDP_synthase"/>
    <property type="match status" value="1"/>
</dbReference>
<feature type="binding site" evidence="14">
    <location>
        <begin position="359"/>
        <end position="362"/>
    </location>
    <ligand>
        <name>4-CDP-2-C-methyl-D-erythritol 2-phosphate</name>
        <dbReference type="ChEBI" id="CHEBI:57919"/>
    </ligand>
</feature>
<dbReference type="Gene3D" id="3.30.1330.50">
    <property type="entry name" value="2-C-methyl-D-erythritol 2,4-cyclodiphosphate synthase"/>
    <property type="match status" value="1"/>
</dbReference>
<evidence type="ECO:0000256" key="3">
    <source>
        <dbReference type="ARBA" id="ARBA00001968"/>
    </source>
</evidence>
<evidence type="ECO:0000256" key="7">
    <source>
        <dbReference type="ARBA" id="ARBA00009789"/>
    </source>
</evidence>
<evidence type="ECO:0000256" key="1">
    <source>
        <dbReference type="ARBA" id="ARBA00000200"/>
    </source>
</evidence>
<evidence type="ECO:0000256" key="14">
    <source>
        <dbReference type="HAMAP-Rule" id="MF_01520"/>
    </source>
</evidence>
<comment type="caution">
    <text evidence="14">Lacks conserved residue(s) required for the propagation of feature annotation.</text>
</comment>
<dbReference type="InterPro" id="IPR003526">
    <property type="entry name" value="MECDP_synthase"/>
</dbReference>
<dbReference type="EC" id="4.6.1.12" evidence="14"/>
<comment type="pathway">
    <text evidence="4 14">Isoprenoid biosynthesis; isopentenyl diphosphate biosynthesis via DXP pathway; isopentenyl diphosphate from 1-deoxy-D-xylulose 5-phosphate: step 4/6.</text>
</comment>
<dbReference type="PANTHER" id="PTHR43181">
    <property type="entry name" value="2-C-METHYL-D-ERYTHRITOL 2,4-CYCLODIPHOSPHATE SYNTHASE, CHLOROPLASTIC"/>
    <property type="match status" value="1"/>
</dbReference>
<feature type="site" description="Positions MEP for the nucleophilic attack" evidence="14">
    <location>
        <position position="154"/>
    </location>
</feature>
<name>A0ABU3Q2K2_9SPHN</name>
<dbReference type="PROSITE" id="PS01295">
    <property type="entry name" value="ISPD"/>
    <property type="match status" value="1"/>
</dbReference>
<dbReference type="EC" id="2.7.7.60" evidence="14"/>
<keyword evidence="12 14" id="KW-0456">Lyase</keyword>
<dbReference type="Pfam" id="PF01128">
    <property type="entry name" value="IspD"/>
    <property type="match status" value="1"/>
</dbReference>
<keyword evidence="10 14" id="KW-0479">Metal-binding</keyword>
<keyword evidence="8 14" id="KW-0808">Transferase</keyword>
<comment type="similarity">
    <text evidence="6">Belongs to the IspF family.</text>
</comment>
<accession>A0ABU3Q2K2</accession>
<dbReference type="InterPro" id="IPR036571">
    <property type="entry name" value="MECDP_synthase_sf"/>
</dbReference>
<evidence type="ECO:0000256" key="5">
    <source>
        <dbReference type="ARBA" id="ARBA00004787"/>
    </source>
</evidence>
<gene>
    <name evidence="14" type="primary">ispDF</name>
    <name evidence="16" type="ORF">RQX22_01630</name>
</gene>
<dbReference type="Proteomes" id="UP001259572">
    <property type="component" value="Unassembled WGS sequence"/>
</dbReference>
<feature type="site" description="Transition state stabilizer" evidence="14">
    <location>
        <position position="26"/>
    </location>
</feature>
<dbReference type="NCBIfam" id="NF006899">
    <property type="entry name" value="PRK09382.1"/>
    <property type="match status" value="1"/>
</dbReference>
<comment type="similarity">
    <text evidence="14">In the N-terminal section; belongs to the IspD/TarI cytidylyltransferase family. IspD subfamily.</text>
</comment>
<evidence type="ECO:0000256" key="4">
    <source>
        <dbReference type="ARBA" id="ARBA00004709"/>
    </source>
</evidence>
<dbReference type="SUPFAM" id="SSF53448">
    <property type="entry name" value="Nucleotide-diphospho-sugar transferases"/>
    <property type="match status" value="1"/>
</dbReference>
<dbReference type="HAMAP" id="MF_01520">
    <property type="entry name" value="IspDF"/>
    <property type="match status" value="1"/>
</dbReference>
<protein>
    <recommendedName>
        <fullName evidence="14">Bifunctional enzyme IspD/IspF</fullName>
    </recommendedName>
    <domain>
        <recommendedName>
            <fullName evidence="14">2-C-methyl-D-erythritol 4-phosphate cytidylyltransferase</fullName>
            <ecNumber evidence="14">2.7.7.60</ecNumber>
        </recommendedName>
        <alternativeName>
            <fullName evidence="14">4-diphosphocytidyl-2C-methyl-D-erythritol synthase</fullName>
        </alternativeName>
        <alternativeName>
            <fullName evidence="14">MEP cytidylyltransferase</fullName>
            <shortName evidence="14">MCT</shortName>
        </alternativeName>
    </domain>
    <domain>
        <recommendedName>
            <fullName evidence="14">2-C-methyl-D-erythritol 2,4-cyclodiphosphate synthase</fullName>
            <shortName evidence="14">MECDP-synthase</shortName>
            <shortName evidence="14">MECPP-synthase</shortName>
            <shortName evidence="14">MECPS</shortName>
            <ecNumber evidence="14">4.6.1.12</ecNumber>
        </recommendedName>
    </domain>
</protein>
<reference evidence="16 17" key="1">
    <citation type="submission" date="2023-05" db="EMBL/GenBank/DDBJ databases">
        <authorList>
            <person name="Guo Y."/>
        </authorList>
    </citation>
    <scope>NUCLEOTIDE SEQUENCE [LARGE SCALE GENOMIC DNA]</scope>
    <source>
        <strain evidence="16 17">GR2756</strain>
    </source>
</reference>
<comment type="function">
    <text evidence="14">Bifunctional enzyme that catalyzes the formation of 4-diphosphocytidyl-2-C-methyl-D-erythritol from CTP and 2-C-methyl-D-erythritol 4-phosphate (MEP) (IspD), and catalyzes the conversion of 4-diphosphocytidyl-2-C-methyl-D-erythritol 2-phosphate (CDP-ME2P) to 2-C-methyl-D-erythritol 2,4-cyclodiphosphate (ME-CPP) with a corresponding release of cytidine 5-monophosphate (CMP) (IspF).</text>
</comment>
<feature type="site" description="Transition state stabilizer" evidence="14">
    <location>
        <position position="360"/>
    </location>
</feature>
<dbReference type="Pfam" id="PF02542">
    <property type="entry name" value="YgbB"/>
    <property type="match status" value="1"/>
</dbReference>
<comment type="cofactor">
    <cofactor evidence="3 14">
        <name>a divalent metal cation</name>
        <dbReference type="ChEBI" id="CHEBI:60240"/>
    </cofactor>
</comment>
<feature type="binding site" evidence="14">
    <location>
        <position position="269"/>
    </location>
    <ligand>
        <name>a divalent metal cation</name>
        <dbReference type="ChEBI" id="CHEBI:60240"/>
    </ligand>
</feature>
<evidence type="ECO:0000256" key="2">
    <source>
        <dbReference type="ARBA" id="ARBA00001282"/>
    </source>
</evidence>
<dbReference type="InterPro" id="IPR034683">
    <property type="entry name" value="IspD/TarI"/>
</dbReference>
<feature type="binding site" evidence="14">
    <location>
        <begin position="261"/>
        <end position="262"/>
    </location>
    <ligand>
        <name>4-CDP-2-C-methyl-D-erythritol 2-phosphate</name>
        <dbReference type="ChEBI" id="CHEBI:57919"/>
    </ligand>
</feature>
<evidence type="ECO:0000256" key="12">
    <source>
        <dbReference type="ARBA" id="ARBA00023239"/>
    </source>
</evidence>
<evidence type="ECO:0000256" key="6">
    <source>
        <dbReference type="ARBA" id="ARBA00008480"/>
    </source>
</evidence>
<dbReference type="NCBIfam" id="TIGR00453">
    <property type="entry name" value="ispD"/>
    <property type="match status" value="1"/>
</dbReference>
<evidence type="ECO:0000313" key="17">
    <source>
        <dbReference type="Proteomes" id="UP001259572"/>
    </source>
</evidence>
<proteinExistence type="inferred from homology"/>
<feature type="site" description="Transition state stabilizer" evidence="14">
    <location>
        <position position="261"/>
    </location>
</feature>
<dbReference type="HAMAP" id="MF_00107">
    <property type="entry name" value="IspF"/>
    <property type="match status" value="1"/>
</dbReference>
<feature type="domain" description="2-C-methyl-D-erythritol 2,4-cyclodiphosphate synthase" evidence="15">
    <location>
        <begin position="229"/>
        <end position="381"/>
    </location>
</feature>
<feature type="region of interest" description="2-C-methyl-D-erythritol 2,4-cyclodiphosphate synthase" evidence="14">
    <location>
        <begin position="229"/>
        <end position="387"/>
    </location>
</feature>
<evidence type="ECO:0000256" key="13">
    <source>
        <dbReference type="ARBA" id="ARBA00023268"/>
    </source>
</evidence>
<keyword evidence="13 14" id="KW-0511">Multifunctional enzyme</keyword>
<keyword evidence="9 14" id="KW-0548">Nucleotidyltransferase</keyword>
<feature type="binding site" evidence="14">
    <location>
        <begin position="283"/>
        <end position="285"/>
    </location>
    <ligand>
        <name>4-CDP-2-C-methyl-D-erythritol 2-phosphate</name>
        <dbReference type="ChEBI" id="CHEBI:57919"/>
    </ligand>
</feature>
<dbReference type="InterPro" id="IPR001228">
    <property type="entry name" value="IspD"/>
</dbReference>
<dbReference type="GO" id="GO:0008685">
    <property type="term" value="F:2-C-methyl-D-erythritol 2,4-cyclodiphosphate synthase activity"/>
    <property type="evidence" value="ECO:0007669"/>
    <property type="project" value="UniProtKB-EC"/>
</dbReference>
<evidence type="ECO:0000256" key="8">
    <source>
        <dbReference type="ARBA" id="ARBA00022679"/>
    </source>
</evidence>
<keyword evidence="17" id="KW-1185">Reference proteome</keyword>
<feature type="binding site" evidence="14">
    <location>
        <position position="237"/>
    </location>
    <ligand>
        <name>a divalent metal cation</name>
        <dbReference type="ChEBI" id="CHEBI:60240"/>
    </ligand>
</feature>
<sequence length="387" mass="40552">MDRSAQTIALVVAAGSGSRMGGDLPKQYRQLAGKSVLAHAIDHLAAAGVGHIQVVIGPDQEALYHAAVGDHDLPSPILGGALRQHSVRRGLDMLASQGGAGNVLIHDAARPFLPKEVVARLLTALTTSQAAAPVLAIADTLARAGAALGDAVPRDGLVRVQTPQAFHFEAILDAHRRWQSGEATDDAQVARAAGLEVAAVPGDAILEKLTYEEDFVRAEARLATHLTTRTGTGFDVHAFCAGDEIRLGGIRIPHGRGLSGHSDADVLLHAVTDALLGAVAEGDIGDHFPPSDPQWRGAASALFVEHARSLVEARLGRIDHVDVTIICEEPKIGPHRLAMRQSLAALLRVPVGRVSIKATTTERLGFTGRGEGVAVQAVATVRLPETI</sequence>
<comment type="catalytic activity">
    <reaction evidence="2 14">
        <text>2-C-methyl-D-erythritol 4-phosphate + CTP + H(+) = 4-CDP-2-C-methyl-D-erythritol + diphosphate</text>
        <dbReference type="Rhea" id="RHEA:13429"/>
        <dbReference type="ChEBI" id="CHEBI:15378"/>
        <dbReference type="ChEBI" id="CHEBI:33019"/>
        <dbReference type="ChEBI" id="CHEBI:37563"/>
        <dbReference type="ChEBI" id="CHEBI:57823"/>
        <dbReference type="ChEBI" id="CHEBI:58262"/>
        <dbReference type="EC" id="2.7.7.60"/>
    </reaction>
</comment>
<dbReference type="InterPro" id="IPR020555">
    <property type="entry name" value="MECDP_synthase_CS"/>
</dbReference>
<dbReference type="PANTHER" id="PTHR43181:SF1">
    <property type="entry name" value="2-C-METHYL-D-ERYTHRITOL 2,4-CYCLODIPHOSPHATE SYNTHASE, CHLOROPLASTIC"/>
    <property type="match status" value="1"/>
</dbReference>
<dbReference type="NCBIfam" id="TIGR00151">
    <property type="entry name" value="ispF"/>
    <property type="match status" value="1"/>
</dbReference>
<evidence type="ECO:0000256" key="11">
    <source>
        <dbReference type="ARBA" id="ARBA00023229"/>
    </source>
</evidence>
<comment type="similarity">
    <text evidence="14">In the C-terminal section; belongs to the IspF family.</text>
</comment>
<comment type="similarity">
    <text evidence="7">Belongs to the IspD/TarI cytidylyltransferase family. IspD subfamily.</text>
</comment>